<dbReference type="SUPFAM" id="SSF48452">
    <property type="entry name" value="TPR-like"/>
    <property type="match status" value="1"/>
</dbReference>
<evidence type="ECO:0008006" key="4">
    <source>
        <dbReference type="Google" id="ProtNLM"/>
    </source>
</evidence>
<name>A0A0H3FU39_KLEAK</name>
<evidence type="ECO:0000313" key="2">
    <source>
        <dbReference type="EMBL" id="AEG99278.1"/>
    </source>
</evidence>
<sequence>MNAAKNPTEKVMSELELSWLDASEQAEQIRLFIWRTPAGGESLLDGFIALQQHPEGRSLPDLLLGLTTPFETGYGYSEALGREFVEHYEATPDAAIWDAERFLPTYSPAQLRQMLQDFATTFHDDLRYLVLVLKPSAVSDEKALNRWLNGWLAQEACNARLLLIDTLEQPIWQPLYEAHPRRVRLLTDDVDSMKVMHQTARGQSDPNPDRLLFRRYLADAMLLLEKGSAAQVAARGGMALGVAQRCGWADQQAMMHNLIAGGWLKGNDHQRAVDHYRQAQTISGEIADPALKGQLRTQSTFGEAGAWFARKEYLQAAKGYRRAAGEAQTIPHPVFAVEGWRMSGFCLNLAGHRAKAMEEYAHAIQAAEPIPRQERAQTTLPLAFQDLLRIHDKRRTEALEACATRWQSEKQRLIQQAEDRLPRQPAVEQVKHVDRQLQLQLEAAFALIREAREKLIRGGDDSFRRVIHLAREKLHPHWNGLPEIAHPFDAPPGEWQSLPAWGNTDASSTENAGSNPL</sequence>
<dbReference type="EMBL" id="CP002824">
    <property type="protein sequence ID" value="AEG99278.1"/>
    <property type="molecule type" value="Genomic_DNA"/>
</dbReference>
<dbReference type="HOGENOM" id="CLU_505205_0_0_6"/>
<feature type="region of interest" description="Disordered" evidence="1">
    <location>
        <begin position="489"/>
        <end position="517"/>
    </location>
</feature>
<keyword evidence="3" id="KW-1185">Reference proteome</keyword>
<evidence type="ECO:0000313" key="3">
    <source>
        <dbReference type="Proteomes" id="UP000008881"/>
    </source>
</evidence>
<dbReference type="eggNOG" id="COG0457">
    <property type="taxonomic scope" value="Bacteria"/>
</dbReference>
<reference evidence="2 3" key="1">
    <citation type="journal article" date="2012" name="J. Bacteriol.">
        <title>Complete genome sequence of Enterobacter aerogenes KCTC 2190.</title>
        <authorList>
            <person name="Shin S.H."/>
            <person name="Kim S."/>
            <person name="Kim J.Y."/>
            <person name="Lee S."/>
            <person name="Um Y."/>
            <person name="Oh M.K."/>
            <person name="Kim Y.R."/>
            <person name="Lee J."/>
            <person name="Yang K.S."/>
        </authorList>
    </citation>
    <scope>NUCLEOTIDE SEQUENCE [LARGE SCALE GENOMIC DNA]</scope>
    <source>
        <strain evidence="2 3">KCTC 2190</strain>
    </source>
</reference>
<dbReference type="AlphaFoldDB" id="A0A0H3FU39"/>
<dbReference type="OrthoDB" id="6637938at2"/>
<dbReference type="RefSeq" id="WP_015705806.1">
    <property type="nucleotide sequence ID" value="NC_015663.1"/>
</dbReference>
<organism evidence="2 3">
    <name type="scientific">Klebsiella aerogenes (strain ATCC 13048 / DSM 30053 / CCUG 1429 / JCM 1235 / KCTC 2190 / NBRC 13534 / NCIMB 10102 / NCTC 10006 / CDC 819-56)</name>
    <name type="common">Enterobacter aerogenes</name>
    <dbReference type="NCBI Taxonomy" id="1028307"/>
    <lineage>
        <taxon>Bacteria</taxon>
        <taxon>Pseudomonadati</taxon>
        <taxon>Pseudomonadota</taxon>
        <taxon>Gammaproteobacteria</taxon>
        <taxon>Enterobacterales</taxon>
        <taxon>Enterobacteriaceae</taxon>
        <taxon>Klebsiella/Raoultella group</taxon>
        <taxon>Klebsiella</taxon>
    </lineage>
</organism>
<evidence type="ECO:0000256" key="1">
    <source>
        <dbReference type="SAM" id="MobiDB-lite"/>
    </source>
</evidence>
<dbReference type="Proteomes" id="UP000008881">
    <property type="component" value="Chromosome"/>
</dbReference>
<feature type="compositionally biased region" description="Polar residues" evidence="1">
    <location>
        <begin position="504"/>
        <end position="517"/>
    </location>
</feature>
<dbReference type="InterPro" id="IPR011990">
    <property type="entry name" value="TPR-like_helical_dom_sf"/>
</dbReference>
<protein>
    <recommendedName>
        <fullName evidence="4">Tetratricopeptide repeat protein</fullName>
    </recommendedName>
</protein>
<dbReference type="PATRIC" id="fig|1028307.3.peg.4356"/>
<dbReference type="Gene3D" id="1.25.40.10">
    <property type="entry name" value="Tetratricopeptide repeat domain"/>
    <property type="match status" value="1"/>
</dbReference>
<dbReference type="GeneID" id="93312550"/>
<accession>A0A0H3FU39</accession>
<gene>
    <name evidence="2" type="ordered locus">EAE_21885</name>
</gene>
<dbReference type="KEGG" id="eae:EAE_21885"/>
<proteinExistence type="predicted"/>